<name>E9GLM2_DAPPU</name>
<dbReference type="InParanoid" id="E9GLM2"/>
<feature type="chain" id="PRO_5003237554" description="Vitellogenin domain-containing protein" evidence="1">
    <location>
        <begin position="22"/>
        <end position="67"/>
    </location>
</feature>
<dbReference type="HOGENOM" id="CLU_2815031_0_0_1"/>
<evidence type="ECO:0008006" key="4">
    <source>
        <dbReference type="Google" id="ProtNLM"/>
    </source>
</evidence>
<dbReference type="Proteomes" id="UP000000305">
    <property type="component" value="Unassembled WGS sequence"/>
</dbReference>
<dbReference type="AlphaFoldDB" id="E9GLM2"/>
<evidence type="ECO:0000313" key="2">
    <source>
        <dbReference type="EMBL" id="EFX79535.1"/>
    </source>
</evidence>
<evidence type="ECO:0000256" key="1">
    <source>
        <dbReference type="SAM" id="SignalP"/>
    </source>
</evidence>
<keyword evidence="1" id="KW-0732">Signal</keyword>
<evidence type="ECO:0000313" key="3">
    <source>
        <dbReference type="Proteomes" id="UP000000305"/>
    </source>
</evidence>
<gene>
    <name evidence="2" type="ORF">DAPPUDRAFT_244715</name>
</gene>
<reference evidence="2 3" key="1">
    <citation type="journal article" date="2011" name="Science">
        <title>The ecoresponsive genome of Daphnia pulex.</title>
        <authorList>
            <person name="Colbourne J.K."/>
            <person name="Pfrender M.E."/>
            <person name="Gilbert D."/>
            <person name="Thomas W.K."/>
            <person name="Tucker A."/>
            <person name="Oakley T.H."/>
            <person name="Tokishita S."/>
            <person name="Aerts A."/>
            <person name="Arnold G.J."/>
            <person name="Basu M.K."/>
            <person name="Bauer D.J."/>
            <person name="Caceres C.E."/>
            <person name="Carmel L."/>
            <person name="Casola C."/>
            <person name="Choi J.H."/>
            <person name="Detter J.C."/>
            <person name="Dong Q."/>
            <person name="Dusheyko S."/>
            <person name="Eads B.D."/>
            <person name="Frohlich T."/>
            <person name="Geiler-Samerotte K.A."/>
            <person name="Gerlach D."/>
            <person name="Hatcher P."/>
            <person name="Jogdeo S."/>
            <person name="Krijgsveld J."/>
            <person name="Kriventseva E.V."/>
            <person name="Kultz D."/>
            <person name="Laforsch C."/>
            <person name="Lindquist E."/>
            <person name="Lopez J."/>
            <person name="Manak J.R."/>
            <person name="Muller J."/>
            <person name="Pangilinan J."/>
            <person name="Patwardhan R.P."/>
            <person name="Pitluck S."/>
            <person name="Pritham E.J."/>
            <person name="Rechtsteiner A."/>
            <person name="Rho M."/>
            <person name="Rogozin I.B."/>
            <person name="Sakarya O."/>
            <person name="Salamov A."/>
            <person name="Schaack S."/>
            <person name="Shapiro H."/>
            <person name="Shiga Y."/>
            <person name="Skalitzky C."/>
            <person name="Smith Z."/>
            <person name="Souvorov A."/>
            <person name="Sung W."/>
            <person name="Tang Z."/>
            <person name="Tsuchiya D."/>
            <person name="Tu H."/>
            <person name="Vos H."/>
            <person name="Wang M."/>
            <person name="Wolf Y.I."/>
            <person name="Yamagata H."/>
            <person name="Yamada T."/>
            <person name="Ye Y."/>
            <person name="Shaw J.R."/>
            <person name="Andrews J."/>
            <person name="Crease T.J."/>
            <person name="Tang H."/>
            <person name="Lucas S.M."/>
            <person name="Robertson H.M."/>
            <person name="Bork P."/>
            <person name="Koonin E.V."/>
            <person name="Zdobnov E.M."/>
            <person name="Grigoriev I.V."/>
            <person name="Lynch M."/>
            <person name="Boore J.L."/>
        </authorList>
    </citation>
    <scope>NUCLEOTIDE SEQUENCE [LARGE SCALE GENOMIC DNA]</scope>
</reference>
<dbReference type="KEGG" id="dpx:DAPPUDRAFT_244715"/>
<protein>
    <recommendedName>
        <fullName evidence="4">Vitellogenin domain-containing protein</fullName>
    </recommendedName>
</protein>
<feature type="signal peptide" evidence="1">
    <location>
        <begin position="1"/>
        <end position="21"/>
    </location>
</feature>
<keyword evidence="3" id="KW-1185">Reference proteome</keyword>
<proteinExistence type="predicted"/>
<accession>E9GLM2</accession>
<sequence>MNPKVILILLVLVVADVLTAAAQNENDQMWDYPETEPGIVVNYRLVRLSRAAEPAMISSRFSRWLFG</sequence>
<organism evidence="2 3">
    <name type="scientific">Daphnia pulex</name>
    <name type="common">Water flea</name>
    <dbReference type="NCBI Taxonomy" id="6669"/>
    <lineage>
        <taxon>Eukaryota</taxon>
        <taxon>Metazoa</taxon>
        <taxon>Ecdysozoa</taxon>
        <taxon>Arthropoda</taxon>
        <taxon>Crustacea</taxon>
        <taxon>Branchiopoda</taxon>
        <taxon>Diplostraca</taxon>
        <taxon>Cladocera</taxon>
        <taxon>Anomopoda</taxon>
        <taxon>Daphniidae</taxon>
        <taxon>Daphnia</taxon>
    </lineage>
</organism>
<dbReference type="EMBL" id="GL732551">
    <property type="protein sequence ID" value="EFX79535.1"/>
    <property type="molecule type" value="Genomic_DNA"/>
</dbReference>
<dbReference type="OrthoDB" id="10517248at2759"/>